<accession>A0A1Y3BFV3</accession>
<feature type="transmembrane region" description="Helical" evidence="1">
    <location>
        <begin position="39"/>
        <end position="57"/>
    </location>
</feature>
<evidence type="ECO:0000313" key="2">
    <source>
        <dbReference type="EMBL" id="OTF78055.1"/>
    </source>
</evidence>
<dbReference type="EMBL" id="MUJZ01029722">
    <property type="protein sequence ID" value="OTF78055.1"/>
    <property type="molecule type" value="Genomic_DNA"/>
</dbReference>
<keyword evidence="3" id="KW-1185">Reference proteome</keyword>
<feature type="transmembrane region" description="Helical" evidence="1">
    <location>
        <begin position="132"/>
        <end position="151"/>
    </location>
</feature>
<keyword evidence="1" id="KW-0472">Membrane</keyword>
<evidence type="ECO:0000313" key="3">
    <source>
        <dbReference type="Proteomes" id="UP000194236"/>
    </source>
</evidence>
<keyword evidence="1" id="KW-1133">Transmembrane helix</keyword>
<keyword evidence="1" id="KW-0812">Transmembrane</keyword>
<organism evidence="2 3">
    <name type="scientific">Euroglyphus maynei</name>
    <name type="common">Mayne's house dust mite</name>
    <dbReference type="NCBI Taxonomy" id="6958"/>
    <lineage>
        <taxon>Eukaryota</taxon>
        <taxon>Metazoa</taxon>
        <taxon>Ecdysozoa</taxon>
        <taxon>Arthropoda</taxon>
        <taxon>Chelicerata</taxon>
        <taxon>Arachnida</taxon>
        <taxon>Acari</taxon>
        <taxon>Acariformes</taxon>
        <taxon>Sarcoptiformes</taxon>
        <taxon>Astigmata</taxon>
        <taxon>Psoroptidia</taxon>
        <taxon>Analgoidea</taxon>
        <taxon>Pyroglyphidae</taxon>
        <taxon>Pyroglyphinae</taxon>
        <taxon>Euroglyphus</taxon>
    </lineage>
</organism>
<protein>
    <submittedName>
        <fullName evidence="2">Uncharacterized protein</fullName>
    </submittedName>
</protein>
<comment type="caution">
    <text evidence="2">The sequence shown here is derived from an EMBL/GenBank/DDBJ whole genome shotgun (WGS) entry which is preliminary data.</text>
</comment>
<proteinExistence type="predicted"/>
<reference evidence="2 3" key="1">
    <citation type="submission" date="2017-03" db="EMBL/GenBank/DDBJ databases">
        <title>Genome Survey of Euroglyphus maynei.</title>
        <authorList>
            <person name="Arlian L.G."/>
            <person name="Morgan M.S."/>
            <person name="Rider S.D."/>
        </authorList>
    </citation>
    <scope>NUCLEOTIDE SEQUENCE [LARGE SCALE GENOMIC DNA]</scope>
    <source>
        <strain evidence="2">Arlian Lab</strain>
        <tissue evidence="2">Whole body</tissue>
    </source>
</reference>
<gene>
    <name evidence="2" type="ORF">BLA29_009835</name>
</gene>
<evidence type="ECO:0000256" key="1">
    <source>
        <dbReference type="SAM" id="Phobius"/>
    </source>
</evidence>
<dbReference type="AlphaFoldDB" id="A0A1Y3BFV3"/>
<feature type="transmembrane region" description="Helical" evidence="1">
    <location>
        <begin position="12"/>
        <end position="33"/>
    </location>
</feature>
<sequence length="155" mass="18144">MPTYDDRKKTVNYYGVFALWASLLLLASYFSLFTSGCKQVATMEIQISLAVAFILASRLYHSKFTFYLIVIALLALSTLLLYQSYQTWNHECKIGRYYERNNQLFDNMTVKKDEFEQTLQTIYQKRNNHYNVSALLDLIAAALFMASAYSFRNRF</sequence>
<dbReference type="Proteomes" id="UP000194236">
    <property type="component" value="Unassembled WGS sequence"/>
</dbReference>
<feature type="transmembrane region" description="Helical" evidence="1">
    <location>
        <begin position="64"/>
        <end position="82"/>
    </location>
</feature>
<dbReference type="OrthoDB" id="6498659at2759"/>
<name>A0A1Y3BFV3_EURMA</name>